<dbReference type="Proteomes" id="UP000049979">
    <property type="component" value="Unassembled WGS sequence"/>
</dbReference>
<evidence type="ECO:0000259" key="11">
    <source>
        <dbReference type="PROSITE" id="PS51755"/>
    </source>
</evidence>
<dbReference type="OrthoDB" id="1655504at2"/>
<dbReference type="STRING" id="301302.ERS852420_02559"/>
<dbReference type="Pfam" id="PF00486">
    <property type="entry name" value="Trans_reg_C"/>
    <property type="match status" value="1"/>
</dbReference>
<dbReference type="PROSITE" id="PS51755">
    <property type="entry name" value="OMPR_PHOB"/>
    <property type="match status" value="1"/>
</dbReference>
<dbReference type="Gene3D" id="3.40.50.2300">
    <property type="match status" value="1"/>
</dbReference>
<dbReference type="PANTHER" id="PTHR48111">
    <property type="entry name" value="REGULATOR OF RPOS"/>
    <property type="match status" value="1"/>
</dbReference>
<proteinExistence type="predicted"/>
<reference evidence="14" key="2">
    <citation type="submission" date="2015-05" db="EMBL/GenBank/DDBJ databases">
        <authorList>
            <consortium name="Pathogen Informatics"/>
        </authorList>
    </citation>
    <scope>NUCLEOTIDE SEQUENCE [LARGE SCALE GENOMIC DNA]</scope>
    <source>
        <strain evidence="13 15">2789STDY5608863</strain>
        <strain evidence="14">M72</strain>
    </source>
</reference>
<evidence type="ECO:0000313" key="14">
    <source>
        <dbReference type="Proteomes" id="UP000049979"/>
    </source>
</evidence>
<evidence type="ECO:0000256" key="4">
    <source>
        <dbReference type="ARBA" id="ARBA00023015"/>
    </source>
</evidence>
<keyword evidence="14" id="KW-1185">Reference proteome</keyword>
<dbReference type="SMART" id="SM00862">
    <property type="entry name" value="Trans_reg_C"/>
    <property type="match status" value="1"/>
</dbReference>
<accession>A0A0M6WB78</accession>
<sequence>MDKILIIEDDVEINTLLTDFLKENGYVVYSQYDGLHVLDFLHKEKIDLIILDIMLPYRSGDIILADIRRQFTIPVLIISAKETTQNKIDLLRLGADDYITKPFDMEEVLARIESNLRRVQFENRSAACLQYGDLCLDLEKNTAFLKEAELALTAKEFAILELLMKYPDKVFSKSNLFQSVWNTEYFVEDNTLNVHISNLRNKLKAVCPDKEFIDTVWGIGYRLHKAKE</sequence>
<name>A0A0M6WB78_9FIRM</name>
<keyword evidence="3" id="KW-0902">Two-component regulatory system</keyword>
<dbReference type="GO" id="GO:0000156">
    <property type="term" value="F:phosphorelay response regulator activity"/>
    <property type="evidence" value="ECO:0007669"/>
    <property type="project" value="TreeGrafter"/>
</dbReference>
<dbReference type="Proteomes" id="UP000095495">
    <property type="component" value="Unassembled WGS sequence"/>
</dbReference>
<dbReference type="InterPro" id="IPR039420">
    <property type="entry name" value="WalR-like"/>
</dbReference>
<reference evidence="12" key="1">
    <citation type="submission" date="2015-05" db="EMBL/GenBank/DDBJ databases">
        <authorList>
            <person name="Wang D.B."/>
            <person name="Wang M."/>
        </authorList>
    </citation>
    <scope>NUCLEOTIDE SEQUENCE [LARGE SCALE GENOMIC DNA]</scope>
    <source>
        <strain evidence="12">M72</strain>
    </source>
</reference>
<dbReference type="CDD" id="cd17574">
    <property type="entry name" value="REC_OmpR"/>
    <property type="match status" value="1"/>
</dbReference>
<dbReference type="AlphaFoldDB" id="A0A0M6WB78"/>
<dbReference type="InterPro" id="IPR001867">
    <property type="entry name" value="OmpR/PhoB-type_DNA-bd"/>
</dbReference>
<keyword evidence="6" id="KW-0804">Transcription</keyword>
<dbReference type="GO" id="GO:0000976">
    <property type="term" value="F:transcription cis-regulatory region binding"/>
    <property type="evidence" value="ECO:0007669"/>
    <property type="project" value="TreeGrafter"/>
</dbReference>
<evidence type="ECO:0000256" key="8">
    <source>
        <dbReference type="PROSITE-ProRule" id="PRU00169"/>
    </source>
</evidence>
<dbReference type="GO" id="GO:0032993">
    <property type="term" value="C:protein-DNA complex"/>
    <property type="evidence" value="ECO:0007669"/>
    <property type="project" value="TreeGrafter"/>
</dbReference>
<organism evidence="12 14">
    <name type="scientific">Roseburia faecis</name>
    <dbReference type="NCBI Taxonomy" id="301302"/>
    <lineage>
        <taxon>Bacteria</taxon>
        <taxon>Bacillati</taxon>
        <taxon>Bacillota</taxon>
        <taxon>Clostridia</taxon>
        <taxon>Lachnospirales</taxon>
        <taxon>Lachnospiraceae</taxon>
        <taxon>Roseburia</taxon>
    </lineage>
</organism>
<dbReference type="PROSITE" id="PS50110">
    <property type="entry name" value="RESPONSE_REGULATORY"/>
    <property type="match status" value="1"/>
</dbReference>
<gene>
    <name evidence="13" type="primary">sphR</name>
    <name evidence="13" type="ORF">ERS852420_02559</name>
    <name evidence="12" type="ORF">M72_01111</name>
</gene>
<keyword evidence="5 9" id="KW-0238">DNA-binding</keyword>
<protein>
    <recommendedName>
        <fullName evidence="1">Stage 0 sporulation protein A homolog</fullName>
    </recommendedName>
</protein>
<evidence type="ECO:0000256" key="3">
    <source>
        <dbReference type="ARBA" id="ARBA00023012"/>
    </source>
</evidence>
<keyword evidence="2 8" id="KW-0597">Phosphoprotein</keyword>
<evidence type="ECO:0000256" key="7">
    <source>
        <dbReference type="ARBA" id="ARBA00024867"/>
    </source>
</evidence>
<feature type="modified residue" description="4-aspartylphosphate" evidence="8">
    <location>
        <position position="52"/>
    </location>
</feature>
<dbReference type="EMBL" id="CVRR01000005">
    <property type="protein sequence ID" value="CRL33045.1"/>
    <property type="molecule type" value="Genomic_DNA"/>
</dbReference>
<evidence type="ECO:0000313" key="15">
    <source>
        <dbReference type="Proteomes" id="UP000095495"/>
    </source>
</evidence>
<dbReference type="Gene3D" id="1.10.10.10">
    <property type="entry name" value="Winged helix-like DNA-binding domain superfamily/Winged helix DNA-binding domain"/>
    <property type="match status" value="1"/>
</dbReference>
<evidence type="ECO:0000256" key="2">
    <source>
        <dbReference type="ARBA" id="ARBA00022553"/>
    </source>
</evidence>
<dbReference type="RefSeq" id="WP_022046912.1">
    <property type="nucleotide sequence ID" value="NZ_CP173697.1"/>
</dbReference>
<dbReference type="CDD" id="cd00383">
    <property type="entry name" value="trans_reg_C"/>
    <property type="match status" value="1"/>
</dbReference>
<dbReference type="Pfam" id="PF00072">
    <property type="entry name" value="Response_reg"/>
    <property type="match status" value="1"/>
</dbReference>
<evidence type="ECO:0000256" key="6">
    <source>
        <dbReference type="ARBA" id="ARBA00023163"/>
    </source>
</evidence>
<dbReference type="PANTHER" id="PTHR48111:SF2">
    <property type="entry name" value="RESPONSE REGULATOR SAER"/>
    <property type="match status" value="1"/>
</dbReference>
<evidence type="ECO:0000256" key="1">
    <source>
        <dbReference type="ARBA" id="ARBA00018672"/>
    </source>
</evidence>
<dbReference type="Gene3D" id="6.10.250.690">
    <property type="match status" value="1"/>
</dbReference>
<evidence type="ECO:0000256" key="9">
    <source>
        <dbReference type="PROSITE-ProRule" id="PRU01091"/>
    </source>
</evidence>
<keyword evidence="4" id="KW-0805">Transcription regulation</keyword>
<dbReference type="SUPFAM" id="SSF52172">
    <property type="entry name" value="CheY-like"/>
    <property type="match status" value="1"/>
</dbReference>
<dbReference type="GO" id="GO:0006355">
    <property type="term" value="P:regulation of DNA-templated transcription"/>
    <property type="evidence" value="ECO:0007669"/>
    <property type="project" value="InterPro"/>
</dbReference>
<dbReference type="GO" id="GO:0005829">
    <property type="term" value="C:cytosol"/>
    <property type="evidence" value="ECO:0007669"/>
    <property type="project" value="TreeGrafter"/>
</dbReference>
<evidence type="ECO:0000256" key="5">
    <source>
        <dbReference type="ARBA" id="ARBA00023125"/>
    </source>
</evidence>
<dbReference type="InterPro" id="IPR001789">
    <property type="entry name" value="Sig_transdc_resp-reg_receiver"/>
</dbReference>
<dbReference type="EMBL" id="CYXV01000011">
    <property type="protein sequence ID" value="CUN07781.1"/>
    <property type="molecule type" value="Genomic_DNA"/>
</dbReference>
<evidence type="ECO:0000313" key="12">
    <source>
        <dbReference type="EMBL" id="CRL33045.1"/>
    </source>
</evidence>
<dbReference type="FunFam" id="1.10.10.10:FF:000018">
    <property type="entry name" value="DNA-binding response regulator ResD"/>
    <property type="match status" value="1"/>
</dbReference>
<evidence type="ECO:0000259" key="10">
    <source>
        <dbReference type="PROSITE" id="PS50110"/>
    </source>
</evidence>
<feature type="DNA-binding region" description="OmpR/PhoB-type" evidence="9">
    <location>
        <begin position="126"/>
        <end position="225"/>
    </location>
</feature>
<dbReference type="SMART" id="SM00448">
    <property type="entry name" value="REC"/>
    <property type="match status" value="1"/>
</dbReference>
<evidence type="ECO:0000313" key="13">
    <source>
        <dbReference type="EMBL" id="CUN07781.1"/>
    </source>
</evidence>
<feature type="domain" description="Response regulatory" evidence="10">
    <location>
        <begin position="3"/>
        <end position="116"/>
    </location>
</feature>
<feature type="domain" description="OmpR/PhoB-type" evidence="11">
    <location>
        <begin position="126"/>
        <end position="225"/>
    </location>
</feature>
<dbReference type="InterPro" id="IPR011006">
    <property type="entry name" value="CheY-like_superfamily"/>
</dbReference>
<dbReference type="InterPro" id="IPR036388">
    <property type="entry name" value="WH-like_DNA-bd_sf"/>
</dbReference>
<comment type="function">
    <text evidence="7">May play the central regulatory role in sporulation. It may be an element of the effector pathway responsible for the activation of sporulation genes in response to nutritional stress. Spo0A may act in concert with spo0H (a sigma factor) to control the expression of some genes that are critical to the sporulation process.</text>
</comment>